<comment type="caution">
    <text evidence="1">The sequence shown here is derived from an EMBL/GenBank/DDBJ whole genome shotgun (WGS) entry which is preliminary data.</text>
</comment>
<reference evidence="1" key="1">
    <citation type="submission" date="2022-07" db="EMBL/GenBank/DDBJ databases">
        <title>Genome Sequence of Lecanicillium saksenae.</title>
        <authorList>
            <person name="Buettner E."/>
        </authorList>
    </citation>
    <scope>NUCLEOTIDE SEQUENCE</scope>
    <source>
        <strain evidence="1">VT-O1</strain>
    </source>
</reference>
<proteinExistence type="predicted"/>
<accession>A0ACC1QWD2</accession>
<name>A0ACC1QWD2_9HYPO</name>
<organism evidence="1 2">
    <name type="scientific">Lecanicillium saksenae</name>
    <dbReference type="NCBI Taxonomy" id="468837"/>
    <lineage>
        <taxon>Eukaryota</taxon>
        <taxon>Fungi</taxon>
        <taxon>Dikarya</taxon>
        <taxon>Ascomycota</taxon>
        <taxon>Pezizomycotina</taxon>
        <taxon>Sordariomycetes</taxon>
        <taxon>Hypocreomycetidae</taxon>
        <taxon>Hypocreales</taxon>
        <taxon>Cordycipitaceae</taxon>
        <taxon>Lecanicillium</taxon>
    </lineage>
</organism>
<dbReference type="Proteomes" id="UP001148737">
    <property type="component" value="Unassembled WGS sequence"/>
</dbReference>
<gene>
    <name evidence="1" type="ORF">NLG97_g4059</name>
</gene>
<evidence type="ECO:0000313" key="1">
    <source>
        <dbReference type="EMBL" id="KAJ3494465.1"/>
    </source>
</evidence>
<evidence type="ECO:0000313" key="2">
    <source>
        <dbReference type="Proteomes" id="UP001148737"/>
    </source>
</evidence>
<protein>
    <submittedName>
        <fullName evidence="1">Uncharacterized protein</fullName>
    </submittedName>
</protein>
<keyword evidence="2" id="KW-1185">Reference proteome</keyword>
<sequence length="334" mass="36110">MSAKLPTKMKAIQIKEFNKPYELSEIDVPTPKPHQVLVKIQAGGFCHTDCMVMENAFKSPLPVVASHEPAGIVVSVGANVKEFKEGDRVGCINFDSCCDECPDCKAGRPIYWDKPSMKGITVNGVWSEDMVADARFTVKLPDSIKFSTAACLMCASITIYGSIKRANVPAGGSIAIGYKVIAVDVKQSSLDLVNSYHLKPDSSVLATEPVADAVRKITDVVKGSYPGVDATILATDAPPAFDFAAAITQKHGTLVLVGQPEKGITMSYFNIIFRDIKLIGSLIADKDQAEELVALVAKADIQVQIKEWKPEQAEEMRKEYLVGKGDGKNVIVFA</sequence>
<dbReference type="EMBL" id="JANAKD010000375">
    <property type="protein sequence ID" value="KAJ3494465.1"/>
    <property type="molecule type" value="Genomic_DNA"/>
</dbReference>